<organism evidence="2 3">
    <name type="scientific">Candidatus Buchananbacteria bacterium RIFCSPHIGHO2_01_FULL_46_12</name>
    <dbReference type="NCBI Taxonomy" id="1797536"/>
    <lineage>
        <taxon>Bacteria</taxon>
        <taxon>Candidatus Buchananiibacteriota</taxon>
    </lineage>
</organism>
<keyword evidence="1" id="KW-0472">Membrane</keyword>
<protein>
    <recommendedName>
        <fullName evidence="4">F0F1 ATP synthase subunit</fullName>
    </recommendedName>
</protein>
<name>A0A1G1YC06_9BACT</name>
<evidence type="ECO:0000256" key="1">
    <source>
        <dbReference type="SAM" id="Phobius"/>
    </source>
</evidence>
<dbReference type="AlphaFoldDB" id="A0A1G1YC06"/>
<feature type="transmembrane region" description="Helical" evidence="1">
    <location>
        <begin position="21"/>
        <end position="42"/>
    </location>
</feature>
<dbReference type="InterPro" id="IPR032820">
    <property type="entry name" value="ATPase_put"/>
</dbReference>
<dbReference type="Pfam" id="PF09527">
    <property type="entry name" value="ATPase_gene1"/>
    <property type="match status" value="1"/>
</dbReference>
<dbReference type="Proteomes" id="UP000178432">
    <property type="component" value="Unassembled WGS sequence"/>
</dbReference>
<comment type="caution">
    <text evidence="2">The sequence shown here is derived from an EMBL/GenBank/DDBJ whole genome shotgun (WGS) entry which is preliminary data.</text>
</comment>
<dbReference type="EMBL" id="MHIF01000006">
    <property type="protein sequence ID" value="OGY49027.1"/>
    <property type="molecule type" value="Genomic_DNA"/>
</dbReference>
<feature type="transmembrane region" description="Helical" evidence="1">
    <location>
        <begin position="54"/>
        <end position="72"/>
    </location>
</feature>
<keyword evidence="1" id="KW-0812">Transmembrane</keyword>
<keyword evidence="1" id="KW-1133">Transmembrane helix</keyword>
<evidence type="ECO:0000313" key="2">
    <source>
        <dbReference type="EMBL" id="OGY49027.1"/>
    </source>
</evidence>
<reference evidence="2 3" key="1">
    <citation type="journal article" date="2016" name="Nat. Commun.">
        <title>Thousands of microbial genomes shed light on interconnected biogeochemical processes in an aquifer system.</title>
        <authorList>
            <person name="Anantharaman K."/>
            <person name="Brown C.T."/>
            <person name="Hug L.A."/>
            <person name="Sharon I."/>
            <person name="Castelle C.J."/>
            <person name="Probst A.J."/>
            <person name="Thomas B.C."/>
            <person name="Singh A."/>
            <person name="Wilkins M.J."/>
            <person name="Karaoz U."/>
            <person name="Brodie E.L."/>
            <person name="Williams K.H."/>
            <person name="Hubbard S.S."/>
            <person name="Banfield J.F."/>
        </authorList>
    </citation>
    <scope>NUCLEOTIDE SEQUENCE [LARGE SCALE GENOMIC DNA]</scope>
</reference>
<proteinExistence type="predicted"/>
<gene>
    <name evidence="2" type="ORF">A2663_03760</name>
</gene>
<evidence type="ECO:0008006" key="4">
    <source>
        <dbReference type="Google" id="ProtNLM"/>
    </source>
</evidence>
<evidence type="ECO:0000313" key="3">
    <source>
        <dbReference type="Proteomes" id="UP000178432"/>
    </source>
</evidence>
<accession>A0A1G1YC06</accession>
<sequence length="86" mass="9753">MANFIPKKTENEQNSGLSVALGLFAQLSGWLIGPLVISLFLGRYLDDKFNTRPWLFLLTTALAFAVTIFGLVQETMKYLKEIDKKR</sequence>